<dbReference type="Pfam" id="PF05795">
    <property type="entry name" value="Plasmodium_Vir"/>
    <property type="match status" value="1"/>
</dbReference>
<proteinExistence type="predicted"/>
<dbReference type="AlphaFoldDB" id="A0A1A9AE61"/>
<reference evidence="4" key="1">
    <citation type="submission" date="2016-05" db="EMBL/GenBank/DDBJ databases">
        <authorList>
            <person name="Naeem Raeece"/>
        </authorList>
    </citation>
    <scope>NUCLEOTIDE SEQUENCE [LARGE SCALE GENOMIC DNA]</scope>
</reference>
<evidence type="ECO:0000256" key="2">
    <source>
        <dbReference type="SAM" id="Phobius"/>
    </source>
</evidence>
<dbReference type="Proteomes" id="UP000078550">
    <property type="component" value="Unassembled WGS sequence"/>
</dbReference>
<name>A0A1A9AE61_PLAOA</name>
<organism evidence="3 4">
    <name type="scientific">Plasmodium ovale wallikeri</name>
    <dbReference type="NCBI Taxonomy" id="864142"/>
    <lineage>
        <taxon>Eukaryota</taxon>
        <taxon>Sar</taxon>
        <taxon>Alveolata</taxon>
        <taxon>Apicomplexa</taxon>
        <taxon>Aconoidasida</taxon>
        <taxon>Haemosporida</taxon>
        <taxon>Plasmodiidae</taxon>
        <taxon>Plasmodium</taxon>
        <taxon>Plasmodium (Plasmodium)</taxon>
    </lineage>
</organism>
<dbReference type="EMBL" id="FLRE01000590">
    <property type="protein sequence ID" value="SBT54483.1"/>
    <property type="molecule type" value="Genomic_DNA"/>
</dbReference>
<feature type="compositionally biased region" description="Polar residues" evidence="1">
    <location>
        <begin position="193"/>
        <end position="205"/>
    </location>
</feature>
<gene>
    <name evidence="3" type="ORF">POVWA2_065610</name>
</gene>
<feature type="transmembrane region" description="Helical" evidence="2">
    <location>
        <begin position="244"/>
        <end position="264"/>
    </location>
</feature>
<evidence type="ECO:0000313" key="4">
    <source>
        <dbReference type="Proteomes" id="UP000078550"/>
    </source>
</evidence>
<accession>A0A1A9AE61</accession>
<protein>
    <submittedName>
        <fullName evidence="3">PIR Superfamily Protein</fullName>
    </submittedName>
</protein>
<evidence type="ECO:0000313" key="3">
    <source>
        <dbReference type="EMBL" id="SBT54483.1"/>
    </source>
</evidence>
<dbReference type="InterPro" id="IPR008780">
    <property type="entry name" value="Plasmodium_Vir"/>
</dbReference>
<keyword evidence="2" id="KW-0812">Transmembrane</keyword>
<keyword evidence="2" id="KW-1133">Transmembrane helix</keyword>
<evidence type="ECO:0000256" key="1">
    <source>
        <dbReference type="SAM" id="MobiDB-lite"/>
    </source>
</evidence>
<feature type="region of interest" description="Disordered" evidence="1">
    <location>
        <begin position="177"/>
        <end position="211"/>
    </location>
</feature>
<sequence length="291" mass="34430">MANDSGYSIHTHYIPIDAFTSTITNDIKNLIRKYGHIDCGLRHEELCEELNKYIYEKKTLELSFMNTDGKKKWNSEWSSKRIGFFNRLFEEEGFTNMCYPYKKIGNQSLYQLKSKHIKFCKKRDEWKAHVERNNEYNECVKYNQWVIAEIKSLTNEFLGNVKVSYLPTVKKYFRTKTQPEGYEPPDKYRNSRLDCTQYNPPQRSNPKGPAEKNFREYHNSFVRNIRACQGDQYLLPPVEILDTGIIVAPFVLILVISLILPLLYKFTPFGPWIHQRIGKNKNMLNNIIEEE</sequence>
<keyword evidence="2" id="KW-0472">Membrane</keyword>